<accession>A0A8J8T177</accession>
<dbReference type="Proteomes" id="UP000785679">
    <property type="component" value="Unassembled WGS sequence"/>
</dbReference>
<keyword evidence="2" id="KW-1185">Reference proteome</keyword>
<evidence type="ECO:0000313" key="1">
    <source>
        <dbReference type="EMBL" id="TNV77748.1"/>
    </source>
</evidence>
<sequence>MGGWDRYADEPTQVLGCYTGQRLCSEQDVGYSVNFGQKLESMSLINTLLISNATLFLEPYLPSSKILTTSIDESHQVVASIKQIFYDKLNVELKQSPKGNLYLSQSCTDLDIFYQPITLQFEGNKSISLNLQNMFIQDGANCNLQLLIVAAAPSIQVHLNSKAFIEIGVTFDLEKDTVSFSGGFELGGIIIVIKRRQGLKKDLITYQSI</sequence>
<organism evidence="1 2">
    <name type="scientific">Halteria grandinella</name>
    <dbReference type="NCBI Taxonomy" id="5974"/>
    <lineage>
        <taxon>Eukaryota</taxon>
        <taxon>Sar</taxon>
        <taxon>Alveolata</taxon>
        <taxon>Ciliophora</taxon>
        <taxon>Intramacronucleata</taxon>
        <taxon>Spirotrichea</taxon>
        <taxon>Stichotrichia</taxon>
        <taxon>Sporadotrichida</taxon>
        <taxon>Halteriidae</taxon>
        <taxon>Halteria</taxon>
    </lineage>
</organism>
<dbReference type="AlphaFoldDB" id="A0A8J8T177"/>
<reference evidence="1" key="1">
    <citation type="submission" date="2019-06" db="EMBL/GenBank/DDBJ databases">
        <authorList>
            <person name="Zheng W."/>
        </authorList>
    </citation>
    <scope>NUCLEOTIDE SEQUENCE</scope>
    <source>
        <strain evidence="1">QDHG01</strain>
    </source>
</reference>
<gene>
    <name evidence="1" type="ORF">FGO68_gene5819</name>
</gene>
<comment type="caution">
    <text evidence="1">The sequence shown here is derived from an EMBL/GenBank/DDBJ whole genome shotgun (WGS) entry which is preliminary data.</text>
</comment>
<evidence type="ECO:0000313" key="2">
    <source>
        <dbReference type="Proteomes" id="UP000785679"/>
    </source>
</evidence>
<name>A0A8J8T177_HALGN</name>
<protein>
    <submittedName>
        <fullName evidence="1">Uncharacterized protein</fullName>
    </submittedName>
</protein>
<dbReference type="EMBL" id="RRYP01011415">
    <property type="protein sequence ID" value="TNV77748.1"/>
    <property type="molecule type" value="Genomic_DNA"/>
</dbReference>
<proteinExistence type="predicted"/>